<proteinExistence type="predicted"/>
<dbReference type="RefSeq" id="WP_111365124.1">
    <property type="nucleotide sequence ID" value="NZ_VINQ01000004.1"/>
</dbReference>
<protein>
    <submittedName>
        <fullName evidence="1">DUF1428 domain-containing protein</fullName>
    </submittedName>
</protein>
<comment type="caution">
    <text evidence="1">The sequence shown here is derived from an EMBL/GenBank/DDBJ whole genome shotgun (WGS) entry which is preliminary data.</text>
</comment>
<gene>
    <name evidence="1" type="ORF">FLO80_07265</name>
</gene>
<evidence type="ECO:0000313" key="1">
    <source>
        <dbReference type="EMBL" id="KAA0916617.1"/>
    </source>
</evidence>
<dbReference type="Pfam" id="PF07237">
    <property type="entry name" value="DUF1428"/>
    <property type="match status" value="2"/>
</dbReference>
<keyword evidence="2" id="KW-1185">Reference proteome</keyword>
<organism evidence="1 2">
    <name type="scientific">Aquicoccus porphyridii</name>
    <dbReference type="NCBI Taxonomy" id="1852029"/>
    <lineage>
        <taxon>Bacteria</taxon>
        <taxon>Pseudomonadati</taxon>
        <taxon>Pseudomonadota</taxon>
        <taxon>Alphaproteobacteria</taxon>
        <taxon>Rhodobacterales</taxon>
        <taxon>Paracoccaceae</taxon>
        <taxon>Aquicoccus</taxon>
    </lineage>
</organism>
<dbReference type="Gene3D" id="3.30.70.100">
    <property type="match status" value="2"/>
</dbReference>
<reference evidence="1 2" key="1">
    <citation type="submission" date="2019-07" db="EMBL/GenBank/DDBJ databases">
        <title>Aquicoccus porphyridii gen. nov., sp. nov., isolated from a small marine red alga, Porphyridium marinum.</title>
        <authorList>
            <person name="Liu L."/>
        </authorList>
    </citation>
    <scope>NUCLEOTIDE SEQUENCE [LARGE SCALE GENOMIC DNA]</scope>
    <source>
        <strain evidence="1 2">L1 8-17</strain>
    </source>
</reference>
<sequence length="237" mass="26157">MTCIQGFVGAVPTANRAAFIDHAARAVQDFRDHGLVAAVECWGDDVPSGEVTSFPLAVKAEADETVIFSWFMWPSKDVYDAGMKAAMADPRLGPDQNPMPFDGKRLIFGTFEPLVEHGAPQKGGYVDGFALAVPAANREEFRKQAAAFAPIFAEYGANWIMECWEEDVPDGDVTDFRRAVQAKPDEAVVFSWMQWPDKATRDAGSARMMQDNKFDGMEMPFDGKRMIFGGFVPVVEL</sequence>
<dbReference type="InterPro" id="IPR011008">
    <property type="entry name" value="Dimeric_a/b-barrel"/>
</dbReference>
<evidence type="ECO:0000313" key="2">
    <source>
        <dbReference type="Proteomes" id="UP000325291"/>
    </source>
</evidence>
<dbReference type="AlphaFoldDB" id="A0A5A9ZH87"/>
<dbReference type="SUPFAM" id="SSF54909">
    <property type="entry name" value="Dimeric alpha+beta barrel"/>
    <property type="match status" value="2"/>
</dbReference>
<accession>A0A5A9ZH87</accession>
<name>A0A5A9ZH87_9RHOB</name>
<dbReference type="EMBL" id="VINQ01000004">
    <property type="protein sequence ID" value="KAA0916617.1"/>
    <property type="molecule type" value="Genomic_DNA"/>
</dbReference>
<dbReference type="Proteomes" id="UP000325291">
    <property type="component" value="Unassembled WGS sequence"/>
</dbReference>
<dbReference type="InterPro" id="IPR009874">
    <property type="entry name" value="DUF1428"/>
</dbReference>